<dbReference type="PANTHER" id="PTHR46814:SF1">
    <property type="entry name" value="EGALITARIAN, ISOFORM B"/>
    <property type="match status" value="1"/>
</dbReference>
<dbReference type="SUPFAM" id="SSF53098">
    <property type="entry name" value="Ribonuclease H-like"/>
    <property type="match status" value="1"/>
</dbReference>
<dbReference type="PANTHER" id="PTHR46814">
    <property type="entry name" value="EGALITARIAN, ISOFORM B"/>
    <property type="match status" value="1"/>
</dbReference>
<dbReference type="SUPFAM" id="SSF54791">
    <property type="entry name" value="Eukaryotic type KH-domain (KH-domain type I)"/>
    <property type="match status" value="1"/>
</dbReference>
<evidence type="ECO:0000259" key="3">
    <source>
        <dbReference type="SMART" id="SM00322"/>
    </source>
</evidence>
<reference evidence="5" key="1">
    <citation type="journal article" date="2017" name="Plant J.">
        <title>The pomegranate (Punica granatum L.) genome and the genomics of punicalagin biosynthesis.</title>
        <authorList>
            <person name="Qin G."/>
            <person name="Xu C."/>
            <person name="Ming R."/>
            <person name="Tang H."/>
            <person name="Guyot R."/>
            <person name="Kramer E.M."/>
            <person name="Hu Y."/>
            <person name="Yi X."/>
            <person name="Qi Y."/>
            <person name="Xu X."/>
            <person name="Gao Z."/>
            <person name="Pan H."/>
            <person name="Jian J."/>
            <person name="Tian Y."/>
            <person name="Yue Z."/>
            <person name="Xu Y."/>
        </authorList>
    </citation>
    <scope>NUCLEOTIDE SEQUENCE [LARGE SCALE GENOMIC DNA]</scope>
    <source>
        <strain evidence="5">cv. Dabenzi</strain>
    </source>
</reference>
<name>A0A218W6B3_PUNGR</name>
<dbReference type="Gene3D" id="3.30.420.10">
    <property type="entry name" value="Ribonuclease H-like superfamily/Ribonuclease H"/>
    <property type="match status" value="1"/>
</dbReference>
<organism evidence="4 5">
    <name type="scientific">Punica granatum</name>
    <name type="common">Pomegranate</name>
    <dbReference type="NCBI Taxonomy" id="22663"/>
    <lineage>
        <taxon>Eukaryota</taxon>
        <taxon>Viridiplantae</taxon>
        <taxon>Streptophyta</taxon>
        <taxon>Embryophyta</taxon>
        <taxon>Tracheophyta</taxon>
        <taxon>Spermatophyta</taxon>
        <taxon>Magnoliopsida</taxon>
        <taxon>eudicotyledons</taxon>
        <taxon>Gunneridae</taxon>
        <taxon>Pentapetalae</taxon>
        <taxon>rosids</taxon>
        <taxon>malvids</taxon>
        <taxon>Myrtales</taxon>
        <taxon>Lythraceae</taxon>
        <taxon>Punica</taxon>
    </lineage>
</organism>
<accession>A0A218W6B3</accession>
<dbReference type="PROSITE" id="PS50084">
    <property type="entry name" value="KH_TYPE_1"/>
    <property type="match status" value="1"/>
</dbReference>
<gene>
    <name evidence="4" type="ORF">CDL15_Pgr017468</name>
</gene>
<evidence type="ECO:0000256" key="1">
    <source>
        <dbReference type="PROSITE-ProRule" id="PRU00117"/>
    </source>
</evidence>
<dbReference type="GO" id="GO:0003723">
    <property type="term" value="F:RNA binding"/>
    <property type="evidence" value="ECO:0007669"/>
    <property type="project" value="UniProtKB-UniRule"/>
</dbReference>
<dbReference type="Pfam" id="PF00013">
    <property type="entry name" value="KH_1"/>
    <property type="match status" value="1"/>
</dbReference>
<dbReference type="EMBL" id="MTKT01005375">
    <property type="protein sequence ID" value="OWM67771.1"/>
    <property type="molecule type" value="Genomic_DNA"/>
</dbReference>
<sequence length="236" mass="25117">MASSSPLLEQTRIPLPPNPVEKPPDHGLPIASVPIHIVTAANELPAEFLTPSPEKQSVIGFDCEGVNLCRHGSLCIILVAFPDAIYLVDALTGGETLMKACQPALESSYITKALNFQFGIKLNNVVDTQQEGKKRLPGDYISLVGLLADPRYCDNITADGSDAPEEEILSILDVPPGKMGRVIGRKGASITSVKESCSAEILTGGPKGPPNKVFIIGPVKQVQKAEALLRGKMLDL</sequence>
<dbReference type="InterPro" id="IPR004087">
    <property type="entry name" value="KH_dom"/>
</dbReference>
<dbReference type="AlphaFoldDB" id="A0A218W6B3"/>
<dbReference type="CDD" id="cd00105">
    <property type="entry name" value="KH-I"/>
    <property type="match status" value="1"/>
</dbReference>
<evidence type="ECO:0000313" key="4">
    <source>
        <dbReference type="EMBL" id="OWM67771.1"/>
    </source>
</evidence>
<comment type="caution">
    <text evidence="4">The sequence shown here is derived from an EMBL/GenBank/DDBJ whole genome shotgun (WGS) entry which is preliminary data.</text>
</comment>
<keyword evidence="1" id="KW-0694">RNA-binding</keyword>
<dbReference type="InterPro" id="IPR036397">
    <property type="entry name" value="RNaseH_sf"/>
</dbReference>
<evidence type="ECO:0000313" key="5">
    <source>
        <dbReference type="Proteomes" id="UP000197138"/>
    </source>
</evidence>
<dbReference type="Gene3D" id="3.30.1370.10">
    <property type="entry name" value="K Homology domain, type 1"/>
    <property type="match status" value="1"/>
</dbReference>
<feature type="region of interest" description="Disordered" evidence="2">
    <location>
        <begin position="1"/>
        <end position="24"/>
    </location>
</feature>
<dbReference type="Proteomes" id="UP000197138">
    <property type="component" value="Unassembled WGS sequence"/>
</dbReference>
<dbReference type="InterPro" id="IPR004088">
    <property type="entry name" value="KH_dom_type_1"/>
</dbReference>
<dbReference type="InterPro" id="IPR036612">
    <property type="entry name" value="KH_dom_type_1_sf"/>
</dbReference>
<protein>
    <recommendedName>
        <fullName evidence="3">K Homology domain-containing protein</fullName>
    </recommendedName>
</protein>
<dbReference type="SMART" id="SM00322">
    <property type="entry name" value="KH"/>
    <property type="match status" value="1"/>
</dbReference>
<evidence type="ECO:0000256" key="2">
    <source>
        <dbReference type="SAM" id="MobiDB-lite"/>
    </source>
</evidence>
<dbReference type="InterPro" id="IPR012337">
    <property type="entry name" value="RNaseH-like_sf"/>
</dbReference>
<proteinExistence type="predicted"/>
<feature type="domain" description="K Homology" evidence="3">
    <location>
        <begin position="166"/>
        <end position="234"/>
    </location>
</feature>